<protein>
    <submittedName>
        <fullName evidence="2">Uncharacterized protein</fullName>
    </submittedName>
</protein>
<feature type="region of interest" description="Disordered" evidence="1">
    <location>
        <begin position="1"/>
        <end position="32"/>
    </location>
</feature>
<sequence>MSSIKRQINSPKAQVRNRKSSHCPSTALSLKF</sequence>
<proteinExistence type="predicted"/>
<evidence type="ECO:0000256" key="1">
    <source>
        <dbReference type="SAM" id="MobiDB-lite"/>
    </source>
</evidence>
<reference evidence="2" key="1">
    <citation type="submission" date="2014-05" db="EMBL/GenBank/DDBJ databases">
        <authorList>
            <person name="Chronopoulou M."/>
        </authorList>
    </citation>
    <scope>NUCLEOTIDE SEQUENCE</scope>
    <source>
        <tissue evidence="2">Whole organism</tissue>
    </source>
</reference>
<name>A0A0K2T1Z9_LEPSM</name>
<dbReference type="AlphaFoldDB" id="A0A0K2T1Z9"/>
<organism evidence="2">
    <name type="scientific">Lepeophtheirus salmonis</name>
    <name type="common">Salmon louse</name>
    <name type="synonym">Caligus salmonis</name>
    <dbReference type="NCBI Taxonomy" id="72036"/>
    <lineage>
        <taxon>Eukaryota</taxon>
        <taxon>Metazoa</taxon>
        <taxon>Ecdysozoa</taxon>
        <taxon>Arthropoda</taxon>
        <taxon>Crustacea</taxon>
        <taxon>Multicrustacea</taxon>
        <taxon>Hexanauplia</taxon>
        <taxon>Copepoda</taxon>
        <taxon>Siphonostomatoida</taxon>
        <taxon>Caligidae</taxon>
        <taxon>Lepeophtheirus</taxon>
    </lineage>
</organism>
<feature type="compositionally biased region" description="Polar residues" evidence="1">
    <location>
        <begin position="1"/>
        <end position="12"/>
    </location>
</feature>
<evidence type="ECO:0000313" key="2">
    <source>
        <dbReference type="EMBL" id="CDW20089.1"/>
    </source>
</evidence>
<dbReference type="EMBL" id="HACA01002728">
    <property type="protein sequence ID" value="CDW20089.1"/>
    <property type="molecule type" value="Transcribed_RNA"/>
</dbReference>
<accession>A0A0K2T1Z9</accession>
<feature type="compositionally biased region" description="Polar residues" evidence="1">
    <location>
        <begin position="22"/>
        <end position="32"/>
    </location>
</feature>